<feature type="region of interest" description="Disordered" evidence="1">
    <location>
        <begin position="89"/>
        <end position="113"/>
    </location>
</feature>
<keyword evidence="3" id="KW-1185">Reference proteome</keyword>
<evidence type="ECO:0000313" key="3">
    <source>
        <dbReference type="Proteomes" id="UP001205311"/>
    </source>
</evidence>
<organism evidence="2 3">
    <name type="scientific">Streptoalloteichus tenebrarius (strain ATCC 17920 / DSM 40477 / JCM 4838 / CBS 697.72 / NBRC 16177 / NCIMB 11028 / NRRL B-12390 / A12253. 1 / ISP 5477)</name>
    <name type="common">Streptomyces tenebrarius</name>
    <dbReference type="NCBI Taxonomy" id="1933"/>
    <lineage>
        <taxon>Bacteria</taxon>
        <taxon>Bacillati</taxon>
        <taxon>Actinomycetota</taxon>
        <taxon>Actinomycetes</taxon>
        <taxon>Pseudonocardiales</taxon>
        <taxon>Pseudonocardiaceae</taxon>
        <taxon>Streptoalloteichus</taxon>
    </lineage>
</organism>
<proteinExistence type="predicted"/>
<gene>
    <name evidence="2" type="ORF">LX15_003477</name>
</gene>
<dbReference type="EMBL" id="JAMTCP010000020">
    <property type="protein sequence ID" value="MCP2259768.1"/>
    <property type="molecule type" value="Genomic_DNA"/>
</dbReference>
<comment type="caution">
    <text evidence="2">The sequence shown here is derived from an EMBL/GenBank/DDBJ whole genome shotgun (WGS) entry which is preliminary data.</text>
</comment>
<dbReference type="InterPro" id="IPR029063">
    <property type="entry name" value="SAM-dependent_MTases_sf"/>
</dbReference>
<evidence type="ECO:0000313" key="2">
    <source>
        <dbReference type="EMBL" id="MCP2259768.1"/>
    </source>
</evidence>
<protein>
    <submittedName>
        <fullName evidence="2">Uncharacterized protein</fullName>
    </submittedName>
</protein>
<sequence length="113" mass="12658">MQTTTSPDALRAEMVDRIRKSGHAQRSEVERVLRDTARHEFVPDADLAVVYDPWQAVVTHRFEDGRSLSCASATLSSRRGEPWPWFAPQWNSGQAATSATMARSQPRSNSSRS</sequence>
<accession>A0ABT1HW67</accession>
<name>A0ABT1HW67_STRSD</name>
<reference evidence="2 3" key="1">
    <citation type="submission" date="2022-06" db="EMBL/GenBank/DDBJ databases">
        <title>Genomic Encyclopedia of Archaeal and Bacterial Type Strains, Phase II (KMG-II): from individual species to whole genera.</title>
        <authorList>
            <person name="Goeker M."/>
        </authorList>
    </citation>
    <scope>NUCLEOTIDE SEQUENCE [LARGE SCALE GENOMIC DNA]</scope>
    <source>
        <strain evidence="2 3">DSM 40477</strain>
    </source>
</reference>
<evidence type="ECO:0000256" key="1">
    <source>
        <dbReference type="SAM" id="MobiDB-lite"/>
    </source>
</evidence>
<dbReference type="Gene3D" id="3.40.50.150">
    <property type="entry name" value="Vaccinia Virus protein VP39"/>
    <property type="match status" value="1"/>
</dbReference>
<dbReference type="Proteomes" id="UP001205311">
    <property type="component" value="Unassembled WGS sequence"/>
</dbReference>